<evidence type="ECO:0000256" key="7">
    <source>
        <dbReference type="PIRSR" id="PIRSR000138-2"/>
    </source>
</evidence>
<name>A0A158CNT3_9BURK</name>
<keyword evidence="3 7" id="KW-0288">FMN</keyword>
<dbReference type="FunFam" id="3.20.20.70:FF:000029">
    <property type="entry name" value="L-lactate dehydrogenase"/>
    <property type="match status" value="1"/>
</dbReference>
<dbReference type="GO" id="GO:0009060">
    <property type="term" value="P:aerobic respiration"/>
    <property type="evidence" value="ECO:0007669"/>
    <property type="project" value="TreeGrafter"/>
</dbReference>
<feature type="binding site" evidence="7">
    <location>
        <position position="326"/>
    </location>
    <ligand>
        <name>glyoxylate</name>
        <dbReference type="ChEBI" id="CHEBI:36655"/>
    </ligand>
</feature>
<feature type="binding site" evidence="7">
    <location>
        <begin position="353"/>
        <end position="357"/>
    </location>
    <ligand>
        <name>FMN</name>
        <dbReference type="ChEBI" id="CHEBI:58210"/>
    </ligand>
</feature>
<protein>
    <submittedName>
        <fullName evidence="9">FMN-dependent dehydrogenase</fullName>
    </submittedName>
</protein>
<feature type="binding site" evidence="7">
    <location>
        <position position="299"/>
    </location>
    <ligand>
        <name>FMN</name>
        <dbReference type="ChEBI" id="CHEBI:58210"/>
    </ligand>
</feature>
<dbReference type="AlphaFoldDB" id="A0A158CNT3"/>
<dbReference type="GO" id="GO:0004459">
    <property type="term" value="F:L-lactate dehydrogenase (NAD+) activity"/>
    <property type="evidence" value="ECO:0007669"/>
    <property type="project" value="TreeGrafter"/>
</dbReference>
<comment type="caution">
    <text evidence="9">The sequence shown here is derived from an EMBL/GenBank/DDBJ whole genome shotgun (WGS) entry which is preliminary data.</text>
</comment>
<reference evidence="9" key="1">
    <citation type="submission" date="2016-01" db="EMBL/GenBank/DDBJ databases">
        <authorList>
            <person name="Peeters C."/>
        </authorList>
    </citation>
    <scope>NUCLEOTIDE SEQUENCE [LARGE SCALE GENOMIC DNA]</scope>
    <source>
        <strain evidence="9">LMG 29318</strain>
    </source>
</reference>
<feature type="binding site" evidence="7">
    <location>
        <begin position="376"/>
        <end position="377"/>
    </location>
    <ligand>
        <name>FMN</name>
        <dbReference type="ChEBI" id="CHEBI:58210"/>
    </ligand>
</feature>
<dbReference type="SUPFAM" id="SSF51395">
    <property type="entry name" value="FMN-linked oxidoreductases"/>
    <property type="match status" value="1"/>
</dbReference>
<evidence type="ECO:0000256" key="3">
    <source>
        <dbReference type="ARBA" id="ARBA00022643"/>
    </source>
</evidence>
<dbReference type="GO" id="GO:0005886">
    <property type="term" value="C:plasma membrane"/>
    <property type="evidence" value="ECO:0007669"/>
    <property type="project" value="TreeGrafter"/>
</dbReference>
<dbReference type="InterPro" id="IPR008259">
    <property type="entry name" value="FMN_hydac_DH_AS"/>
</dbReference>
<feature type="active site" description="Proton acceptor" evidence="6">
    <location>
        <position position="323"/>
    </location>
</feature>
<feature type="binding site" evidence="7">
    <location>
        <position position="157"/>
    </location>
    <ligand>
        <name>FMN</name>
        <dbReference type="ChEBI" id="CHEBI:58210"/>
    </ligand>
</feature>
<dbReference type="GO" id="GO:0010181">
    <property type="term" value="F:FMN binding"/>
    <property type="evidence" value="ECO:0007669"/>
    <property type="project" value="InterPro"/>
</dbReference>
<dbReference type="InterPro" id="IPR012133">
    <property type="entry name" value="Alpha-hydoxy_acid_DH_FMN"/>
</dbReference>
<dbReference type="PANTHER" id="PTHR10578:SF107">
    <property type="entry name" value="2-HYDROXYACID OXIDASE 1"/>
    <property type="match status" value="1"/>
</dbReference>
<evidence type="ECO:0000256" key="5">
    <source>
        <dbReference type="ARBA" id="ARBA00024042"/>
    </source>
</evidence>
<comment type="cofactor">
    <cofactor evidence="1">
        <name>FMN</name>
        <dbReference type="ChEBI" id="CHEBI:58210"/>
    </cofactor>
</comment>
<dbReference type="Proteomes" id="UP000054870">
    <property type="component" value="Unassembled WGS sequence"/>
</dbReference>
<dbReference type="PANTHER" id="PTHR10578">
    <property type="entry name" value="S -2-HYDROXY-ACID OXIDASE-RELATED"/>
    <property type="match status" value="1"/>
</dbReference>
<sequence>MSGAFLLRLPVATAVGLPLSSLDGPWQTLRNCFLSHVSSSVKQDTIMARAFPGIFSVGDYRSAARRRLPRMVFDYLEGGADDESGLTHNRAAFDKWELRPRRLVDVSERVQSTELLGREISSPLLIAPTGLNSAFWPDGDLALARAASKAGIPFALSTASNMSIEEVSRGADGDLWFQLYVVHRNLAKSLVTRAREARYSTLILTTDVAVNGFRQRDLRNGFAMPFKVTPRGALDGISHPRWLWSYLTNGMPQLKNFATDDASDTASQTAVLRREMDASFSWDDLRRLRDDWPGKLLVKGVVTAEDAARCMEIGADGVIVSNHGGRQLADLPAPIDALPSISDATPTTDLILDSGIRRGADVVKAVALGATAVMLGRATLYGLSAKGEAGVSDVIAMIKEEIDRTLALIGSSSIMEVNRSCVARRPV</sequence>
<dbReference type="PROSITE" id="PS51349">
    <property type="entry name" value="FMN_HYDROXY_ACID_DH_2"/>
    <property type="match status" value="1"/>
</dbReference>
<evidence type="ECO:0000256" key="6">
    <source>
        <dbReference type="PIRSR" id="PIRSR000138-1"/>
    </source>
</evidence>
<dbReference type="Gene3D" id="3.20.20.70">
    <property type="entry name" value="Aldolase class I"/>
    <property type="match status" value="1"/>
</dbReference>
<dbReference type="InterPro" id="IPR000262">
    <property type="entry name" value="FMN-dep_DH"/>
</dbReference>
<evidence type="ECO:0000313" key="10">
    <source>
        <dbReference type="Proteomes" id="UP000054870"/>
    </source>
</evidence>
<gene>
    <name evidence="9" type="ORF">AWB75_05474</name>
</gene>
<feature type="binding site" evidence="7">
    <location>
        <position position="180"/>
    </location>
    <ligand>
        <name>glyoxylate</name>
        <dbReference type="ChEBI" id="CHEBI:36655"/>
    </ligand>
</feature>
<dbReference type="PROSITE" id="PS00557">
    <property type="entry name" value="FMN_HYDROXY_ACID_DH_1"/>
    <property type="match status" value="1"/>
</dbReference>
<dbReference type="InterPro" id="IPR013785">
    <property type="entry name" value="Aldolase_TIM"/>
</dbReference>
<feature type="binding site" evidence="7">
    <location>
        <position position="75"/>
    </location>
    <ligand>
        <name>glyoxylate</name>
        <dbReference type="ChEBI" id="CHEBI:36655"/>
    </ligand>
</feature>
<dbReference type="EMBL" id="FCOF02000036">
    <property type="protein sequence ID" value="SAK83961.1"/>
    <property type="molecule type" value="Genomic_DNA"/>
</dbReference>
<feature type="binding site" evidence="7">
    <location>
        <position position="323"/>
    </location>
    <ligand>
        <name>glyoxylate</name>
        <dbReference type="ChEBI" id="CHEBI:36655"/>
    </ligand>
</feature>
<feature type="binding site" evidence="7">
    <location>
        <position position="205"/>
    </location>
    <ligand>
        <name>FMN</name>
        <dbReference type="ChEBI" id="CHEBI:58210"/>
    </ligand>
</feature>
<feature type="domain" description="FMN hydroxy acid dehydrogenase" evidence="8">
    <location>
        <begin position="49"/>
        <end position="427"/>
    </location>
</feature>
<evidence type="ECO:0000256" key="4">
    <source>
        <dbReference type="ARBA" id="ARBA00023002"/>
    </source>
</evidence>
<feature type="binding site" evidence="7">
    <location>
        <position position="321"/>
    </location>
    <ligand>
        <name>FMN</name>
        <dbReference type="ChEBI" id="CHEBI:58210"/>
    </ligand>
</feature>
<evidence type="ECO:0000256" key="1">
    <source>
        <dbReference type="ARBA" id="ARBA00001917"/>
    </source>
</evidence>
<dbReference type="Pfam" id="PF01070">
    <property type="entry name" value="FMN_dh"/>
    <property type="match status" value="1"/>
</dbReference>
<accession>A0A158CNT3</accession>
<feature type="binding site" evidence="7">
    <location>
        <position position="178"/>
    </location>
    <ligand>
        <name>FMN</name>
        <dbReference type="ChEBI" id="CHEBI:58210"/>
    </ligand>
</feature>
<keyword evidence="4" id="KW-0560">Oxidoreductase</keyword>
<evidence type="ECO:0000259" key="8">
    <source>
        <dbReference type="PROSITE" id="PS51349"/>
    </source>
</evidence>
<keyword evidence="10" id="KW-1185">Reference proteome</keyword>
<organism evidence="9 10">
    <name type="scientific">Caballeronia catudaia</name>
    <dbReference type="NCBI Taxonomy" id="1777136"/>
    <lineage>
        <taxon>Bacteria</taxon>
        <taxon>Pseudomonadati</taxon>
        <taxon>Pseudomonadota</taxon>
        <taxon>Betaproteobacteria</taxon>
        <taxon>Burkholderiales</taxon>
        <taxon>Burkholderiaceae</taxon>
        <taxon>Caballeronia</taxon>
    </lineage>
</organism>
<feature type="binding site" evidence="7">
    <location>
        <position position="214"/>
    </location>
    <ligand>
        <name>glyoxylate</name>
        <dbReference type="ChEBI" id="CHEBI:36655"/>
    </ligand>
</feature>
<proteinExistence type="inferred from homology"/>
<dbReference type="PIRSF" id="PIRSF000138">
    <property type="entry name" value="Al-hdrx_acd_dh"/>
    <property type="match status" value="1"/>
</dbReference>
<dbReference type="InterPro" id="IPR037396">
    <property type="entry name" value="FMN_HAD"/>
</dbReference>
<keyword evidence="2 7" id="KW-0285">Flavoprotein</keyword>
<evidence type="ECO:0000313" key="9">
    <source>
        <dbReference type="EMBL" id="SAK83961.1"/>
    </source>
</evidence>
<feature type="binding site" evidence="7">
    <location>
        <begin position="128"/>
        <end position="130"/>
    </location>
    <ligand>
        <name>FMN</name>
        <dbReference type="ChEBI" id="CHEBI:58210"/>
    </ligand>
</feature>
<evidence type="ECO:0000256" key="2">
    <source>
        <dbReference type="ARBA" id="ARBA00022630"/>
    </source>
</evidence>
<comment type="similarity">
    <text evidence="5">Belongs to the FMN-dependent alpha-hydroxy acid dehydrogenase family.</text>
</comment>